<dbReference type="Proteomes" id="UP001268256">
    <property type="component" value="Unassembled WGS sequence"/>
</dbReference>
<dbReference type="PANTHER" id="PTHR34235:SF4">
    <property type="entry name" value="SLR0291 PROTEIN"/>
    <property type="match status" value="1"/>
</dbReference>
<evidence type="ECO:0000313" key="2">
    <source>
        <dbReference type="Proteomes" id="UP001268256"/>
    </source>
</evidence>
<reference evidence="2" key="1">
    <citation type="submission" date="2023-07" db="EMBL/GenBank/DDBJ databases">
        <authorList>
            <person name="Luz R."/>
            <person name="Cordeiro R."/>
            <person name="Fonseca A."/>
            <person name="Goncalves V."/>
        </authorList>
    </citation>
    <scope>NUCLEOTIDE SEQUENCE [LARGE SCALE GENOMIC DNA]</scope>
    <source>
        <strain evidence="2">BACA0444</strain>
    </source>
</reference>
<comment type="caution">
    <text evidence="1">The sequence shown here is derived from an EMBL/GenBank/DDBJ whole genome shotgun (WGS) entry which is preliminary data.</text>
</comment>
<name>A0AAE4FU89_9CYAN</name>
<proteinExistence type="predicted"/>
<dbReference type="Gene3D" id="1.20.1220.20">
    <property type="entry name" value="Uncharcterised protein PF01724"/>
    <property type="match status" value="1"/>
</dbReference>
<protein>
    <submittedName>
        <fullName evidence="1">DUF29 domain-containing protein</fullName>
    </submittedName>
</protein>
<sequence>MISTNLYETDFYAWTVEQSQFLKAGAWENLDIINLTEEIESLGKQQLRELEHHLGILLGHLLKWDYQSSCRNKVWQVTIREQRREINYLLKDSPSLKPYLPEAITEAYLSGIDLALRETDLDDQDLPAVCPYTSEQIFDPNFPATLTQARP</sequence>
<gene>
    <name evidence="1" type="ORF">RIF25_09180</name>
</gene>
<dbReference type="InterPro" id="IPR002636">
    <property type="entry name" value="DUF29"/>
</dbReference>
<dbReference type="EMBL" id="JAVMIP010000008">
    <property type="protein sequence ID" value="MDS3860980.1"/>
    <property type="molecule type" value="Genomic_DNA"/>
</dbReference>
<evidence type="ECO:0000313" key="1">
    <source>
        <dbReference type="EMBL" id="MDS3860980.1"/>
    </source>
</evidence>
<dbReference type="Pfam" id="PF01724">
    <property type="entry name" value="DUF29"/>
    <property type="match status" value="1"/>
</dbReference>
<keyword evidence="2" id="KW-1185">Reference proteome</keyword>
<dbReference type="AlphaFoldDB" id="A0AAE4FU89"/>
<dbReference type="PANTHER" id="PTHR34235">
    <property type="entry name" value="SLR1203 PROTEIN-RELATED"/>
    <property type="match status" value="1"/>
</dbReference>
<organism evidence="1 2">
    <name type="scientific">Pseudocalidococcus azoricus BACA0444</name>
    <dbReference type="NCBI Taxonomy" id="2918990"/>
    <lineage>
        <taxon>Bacteria</taxon>
        <taxon>Bacillati</taxon>
        <taxon>Cyanobacteriota</taxon>
        <taxon>Cyanophyceae</taxon>
        <taxon>Acaryochloridales</taxon>
        <taxon>Thermosynechococcaceae</taxon>
        <taxon>Pseudocalidococcus</taxon>
        <taxon>Pseudocalidococcus azoricus</taxon>
    </lineage>
</organism>
<accession>A0AAE4FU89</accession>